<dbReference type="EMBL" id="JACHEB010000008">
    <property type="protein sequence ID" value="MBB5329892.1"/>
    <property type="molecule type" value="Genomic_DNA"/>
</dbReference>
<dbReference type="SUPFAM" id="SSF109604">
    <property type="entry name" value="HD-domain/PDEase-like"/>
    <property type="match status" value="1"/>
</dbReference>
<dbReference type="PANTHER" id="PTHR38659">
    <property type="entry name" value="METAL-DEPENDENT PHOSPHOHYDROLASE"/>
    <property type="match status" value="1"/>
</dbReference>
<dbReference type="Proteomes" id="UP000535182">
    <property type="component" value="Unassembled WGS sequence"/>
</dbReference>
<proteinExistence type="predicted"/>
<gene>
    <name evidence="2" type="ORF">HDF14_003521</name>
</gene>
<name>A0A9X0QG86_9BACT</name>
<dbReference type="AlphaFoldDB" id="A0A9X0QG86"/>
<dbReference type="Pfam" id="PF01966">
    <property type="entry name" value="HD"/>
    <property type="match status" value="1"/>
</dbReference>
<feature type="domain" description="HD" evidence="1">
    <location>
        <begin position="46"/>
        <end position="125"/>
    </location>
</feature>
<evidence type="ECO:0000313" key="3">
    <source>
        <dbReference type="Proteomes" id="UP000535182"/>
    </source>
</evidence>
<dbReference type="InterPro" id="IPR006674">
    <property type="entry name" value="HD_domain"/>
</dbReference>
<dbReference type="GO" id="GO:0016787">
    <property type="term" value="F:hydrolase activity"/>
    <property type="evidence" value="ECO:0007669"/>
    <property type="project" value="UniProtKB-KW"/>
</dbReference>
<protein>
    <submittedName>
        <fullName evidence="2">Hydrolase (HD superfamily)</fullName>
    </submittedName>
</protein>
<organism evidence="2 3">
    <name type="scientific">Tunturiibacter gelidiferens</name>
    <dbReference type="NCBI Taxonomy" id="3069689"/>
    <lineage>
        <taxon>Bacteria</taxon>
        <taxon>Pseudomonadati</taxon>
        <taxon>Acidobacteriota</taxon>
        <taxon>Terriglobia</taxon>
        <taxon>Terriglobales</taxon>
        <taxon>Acidobacteriaceae</taxon>
        <taxon>Tunturiibacter</taxon>
    </lineage>
</organism>
<comment type="caution">
    <text evidence="2">The sequence shown here is derived from an EMBL/GenBank/DDBJ whole genome shotgun (WGS) entry which is preliminary data.</text>
</comment>
<dbReference type="RefSeq" id="WP_183978820.1">
    <property type="nucleotide sequence ID" value="NZ_JACHEB010000008.1"/>
</dbReference>
<dbReference type="PANTHER" id="PTHR38659:SF2">
    <property type="entry name" value="HDIG DOMAIN PROTEIN"/>
    <property type="match status" value="1"/>
</dbReference>
<keyword evidence="3" id="KW-1185">Reference proteome</keyword>
<keyword evidence="2" id="KW-0378">Hydrolase</keyword>
<sequence length="209" mass="22755">MSDGFRRTHAVALLEEWTKGESLRKHGLSVSVCTEAYGVMEASRLGLAGEDASAFVERYASAGLLHDMDYERHPTLAEHPFVGVNHLRELGWPEDVLHAILAHADYSGTPRESHLDKALFACDELAGFLTACALVKPSKSIHDVEVAGVKKKMKDKAFARAVLREDIIGGAELLGLSVDEHLGNCLRAMQARAEELGLQGIKPTDLADQ</sequence>
<reference evidence="2 3" key="1">
    <citation type="submission" date="2020-08" db="EMBL/GenBank/DDBJ databases">
        <title>Genomic Encyclopedia of Type Strains, Phase IV (KMG-V): Genome sequencing to study the core and pangenomes of soil and plant-associated prokaryotes.</title>
        <authorList>
            <person name="Whitman W."/>
        </authorList>
    </citation>
    <scope>NUCLEOTIDE SEQUENCE [LARGE SCALE GENOMIC DNA]</scope>
    <source>
        <strain evidence="2 3">X5P2</strain>
    </source>
</reference>
<accession>A0A9X0QG86</accession>
<evidence type="ECO:0000313" key="2">
    <source>
        <dbReference type="EMBL" id="MBB5329892.1"/>
    </source>
</evidence>
<evidence type="ECO:0000259" key="1">
    <source>
        <dbReference type="Pfam" id="PF01966"/>
    </source>
</evidence>